<evidence type="ECO:0000259" key="2">
    <source>
        <dbReference type="Pfam" id="PF13411"/>
    </source>
</evidence>
<feature type="domain" description="HTH merR-type" evidence="2">
    <location>
        <begin position="4"/>
        <end position="72"/>
    </location>
</feature>
<evidence type="ECO:0000313" key="4">
    <source>
        <dbReference type="Proteomes" id="UP000532769"/>
    </source>
</evidence>
<feature type="coiled-coil region" evidence="1">
    <location>
        <begin position="121"/>
        <end position="209"/>
    </location>
</feature>
<comment type="caution">
    <text evidence="3">The sequence shown here is derived from an EMBL/GenBank/DDBJ whole genome shotgun (WGS) entry which is preliminary data.</text>
</comment>
<proteinExistence type="predicted"/>
<dbReference type="EMBL" id="JAASRS010000001">
    <property type="protein sequence ID" value="NIK14620.1"/>
    <property type="molecule type" value="Genomic_DNA"/>
</dbReference>
<sequence length="233" mass="27593">MKTYTLREAAKKLGVTARTLKQWEKEFAECVTIPRTQQGARIYTEELLTQFRHIQEWLADGCHKQDIVSKLKQQAQPQTDLETTMIEGEIIDVPRLLRHDTQYIAEQFAERMKEKIVGELKKETTEVLQQAMTEMKSYMSEIQEQSAATKQTVYDSLAEYAKTLQQETEEIHEHLENVVTFLQEEKAKQEQERRQLEEQIMEREKAFRELVLSFRQAAASTSTKRSNKWWKFW</sequence>
<dbReference type="InterPro" id="IPR009061">
    <property type="entry name" value="DNA-bd_dom_put_sf"/>
</dbReference>
<dbReference type="SUPFAM" id="SSF46955">
    <property type="entry name" value="Putative DNA-binding domain"/>
    <property type="match status" value="1"/>
</dbReference>
<name>A0A846MEL5_9BACL</name>
<dbReference type="Gene3D" id="1.10.1660.10">
    <property type="match status" value="1"/>
</dbReference>
<protein>
    <submittedName>
        <fullName evidence="3">DNA-binding transcriptional MerR regulator</fullName>
    </submittedName>
</protein>
<dbReference type="GO" id="GO:0003677">
    <property type="term" value="F:DNA binding"/>
    <property type="evidence" value="ECO:0007669"/>
    <property type="project" value="UniProtKB-KW"/>
</dbReference>
<gene>
    <name evidence="3" type="ORF">BDD39_001130</name>
</gene>
<keyword evidence="1" id="KW-0175">Coiled coil</keyword>
<keyword evidence="4" id="KW-1185">Reference proteome</keyword>
<dbReference type="GO" id="GO:0006355">
    <property type="term" value="P:regulation of DNA-templated transcription"/>
    <property type="evidence" value="ECO:0007669"/>
    <property type="project" value="InterPro"/>
</dbReference>
<evidence type="ECO:0000256" key="1">
    <source>
        <dbReference type="SAM" id="Coils"/>
    </source>
</evidence>
<dbReference type="RefSeq" id="WP_166908989.1">
    <property type="nucleotide sequence ID" value="NZ_JAASRS010000001.1"/>
</dbReference>
<reference evidence="3 4" key="1">
    <citation type="submission" date="2020-03" db="EMBL/GenBank/DDBJ databases">
        <title>Genomic Encyclopedia of Archaeal and Bacterial Type Strains, Phase II (KMG-II): from individual species to whole genera.</title>
        <authorList>
            <person name="Goeker M."/>
        </authorList>
    </citation>
    <scope>NUCLEOTIDE SEQUENCE [LARGE SCALE GENOMIC DNA]</scope>
    <source>
        <strain evidence="3 4">DSM 4749</strain>
    </source>
</reference>
<accession>A0A846MEL5</accession>
<dbReference type="Pfam" id="PF13411">
    <property type="entry name" value="MerR_1"/>
    <property type="match status" value="1"/>
</dbReference>
<dbReference type="AlphaFoldDB" id="A0A846MEL5"/>
<organism evidence="3 4">
    <name type="scientific">Saccharococcus thermophilus</name>
    <dbReference type="NCBI Taxonomy" id="29396"/>
    <lineage>
        <taxon>Bacteria</taxon>
        <taxon>Bacillati</taxon>
        <taxon>Bacillota</taxon>
        <taxon>Bacilli</taxon>
        <taxon>Bacillales</taxon>
        <taxon>Anoxybacillaceae</taxon>
        <taxon>Saccharococcus</taxon>
    </lineage>
</organism>
<dbReference type="Proteomes" id="UP000532769">
    <property type="component" value="Unassembled WGS sequence"/>
</dbReference>
<dbReference type="InterPro" id="IPR000551">
    <property type="entry name" value="MerR-type_HTH_dom"/>
</dbReference>
<keyword evidence="3" id="KW-0238">DNA-binding</keyword>
<evidence type="ECO:0000313" key="3">
    <source>
        <dbReference type="EMBL" id="NIK14620.1"/>
    </source>
</evidence>